<organism evidence="1 2">
    <name type="scientific">Mythimna loreyi</name>
    <dbReference type="NCBI Taxonomy" id="667449"/>
    <lineage>
        <taxon>Eukaryota</taxon>
        <taxon>Metazoa</taxon>
        <taxon>Ecdysozoa</taxon>
        <taxon>Arthropoda</taxon>
        <taxon>Hexapoda</taxon>
        <taxon>Insecta</taxon>
        <taxon>Pterygota</taxon>
        <taxon>Neoptera</taxon>
        <taxon>Endopterygota</taxon>
        <taxon>Lepidoptera</taxon>
        <taxon>Glossata</taxon>
        <taxon>Ditrysia</taxon>
        <taxon>Noctuoidea</taxon>
        <taxon>Noctuidae</taxon>
        <taxon>Noctuinae</taxon>
        <taxon>Hadenini</taxon>
        <taxon>Mythimna</taxon>
    </lineage>
</organism>
<evidence type="ECO:0000313" key="1">
    <source>
        <dbReference type="EMBL" id="KAJ8711810.1"/>
    </source>
</evidence>
<sequence>MQRALAGGVPHSQASASAHPHVRHNSYADIDDQIPASVISSVGTVSLSQSSTHPTPNITMANPTNLGNASSGNAQSAAQQTPTQAPVRNLPKKRKFDPSVLEEMNCANNNTVNAPLPVEYQPQYQQSVLQPSPIIQHSSPPSELKSYLSYPNIDLSEWRDHRVLAKQRGIYVPGVIRQAEGCKVVVELDGLESDPIEYSDVFGVNKNDVISDASPQMSHLHMGSLCVVRTTDPSRENVQNVFVEGLVYEVLNSPIRIRVKVTDGDLCKEMVEVKRADIRLLQPPWADELEDAGTHSSSSLHPALRIHHVPTQMGGDNFYTSSPMPGAGAGGVVTVGALSNGSIDDLRKRPPFDDYGESDDDLRREDIMFPADVSHMDCSNSKRSSLQSRGSTSSLLERSLTPRSQPPTPRSQAATPHKYKKGDVVSTPTGIRKKFNGKQWRRLCSKDGCTKESQRRGFCSRHLSLRGVTRSSNTPLAQGSAHTPQQRSSSKSLSSSGTGVEGDETSRESDTTPPHYRVTGRFDSDETEAANMLVSLGSSRSGSPGASPVGAAGSPGLRNNLFVPISSPQPQPHHPAALYHHHLIRPELVRPSRVNSPVGGVATSVIRVSPGPNYHYQVENRNGPTIVQTNNVSQSNVIGVQTSGLNLQNTIHTSINATTTTLSSLTLPSSISLNLNNLSTQSLQTSIANSIRTNELAHNLIVPRTIPTSNGIDVEQIYRTQPIHRNGIHDNYRRDTEMSPPLNNHENFLNRRVSEYDDERDDRDHQNQRENNILRNVIDTRPPELSETRVMEDNKRILKPAPLQARLLSVVEPDVKDPVKRYYVTLGPQSTMEKKYLFIKNEPAETVQIDQRINHLQQQLNNNDNEPEHRSLDNGDHVNNVNSSAVIVHPNQLLPVLPPPTSHTIIVSGNTFPWQSLVPLLSGSPPPAGAAAPAPAAPPSPRTPRTPRTPHTPHTPHTPAPHIKTEDQIKTEASDPPMCMDEDDEVFESEDSGVGGDDSNKRPSQNTSALNSPATQEKKERRIRRPMNAFMIFSKRHRQIVHQMHPNQDNRTVSKILGEWWYSLKPEEKQKYNELASEVKEAHFKAHPEWKWCNKDRRKSSSSKDPTGSMPQSPRTPSEVVTSGSLTINSDLPVPVASYNHIGSPQLSDDEQMPSQTLEEPPAAVQSIEIDLKCGEKVTDSDSEGLDTRDYLPSHHDHTRRPKPIKASAGSSDNLLGGITASSPGGPKGFQPTGGAFKSTHADNSENHRQWAAFSQINKPLLSGQVPSSPHPTSMASSTQSLTHSVQGISLSTPNLSTQAALDNAIASIMNSPTSTCGVQVISSGMSNTIPTPTSTPLTSTPLSNQVLKSFTFVKRSISDNSPCPGPLTLSLDASGNLLLKPSQATLSPASEQSMHCVHLQRLYVPTYNTEVETPKNNNQSVLNVQGGQSVIVSQSNNNTAPKTTTQWETPVEEARPFPLAPTPAQLGRAPLQKRLSRGTSTGSTGSNEPATSCSSSINVPRSEASMNNGALSSDDATSPKQHSDLPSPSHKKTLFKKRNEDGRDKVLETVNFEQKFSTLPQFKPEACSPSAMVVPRSPQLYMRKKHNKMEEENTVVTPQLEQEVMNGNGMPTPHSYGTPHTTTNKLVGNTFFGPDFNLDTYRVSSEGMEEMSPRTPCTPSGAGGSGARGEAGHRRVLEQRRHLVLKLFQEHGMFPTTQATTHFQATHMDIFPTKMALQLKIREVRQKLMAQSNLTPHSEVNTPTINSPIASATLQPTSTAS</sequence>
<accession>A0ACC2QC25</accession>
<dbReference type="Proteomes" id="UP001231649">
    <property type="component" value="Chromosome 22"/>
</dbReference>
<gene>
    <name evidence="1" type="ORF">PYW08_008764</name>
</gene>
<reference evidence="1" key="1">
    <citation type="submission" date="2023-03" db="EMBL/GenBank/DDBJ databases">
        <title>Chromosome-level genomes of two armyworms, Mythimna separata and Mythimna loreyi, provide insights into the biosynthesis and reception of sex pheromones.</title>
        <authorList>
            <person name="Zhao H."/>
        </authorList>
    </citation>
    <scope>NUCLEOTIDE SEQUENCE</scope>
    <source>
        <strain evidence="1">BeijingLab</strain>
    </source>
</reference>
<evidence type="ECO:0000313" key="2">
    <source>
        <dbReference type="Proteomes" id="UP001231649"/>
    </source>
</evidence>
<proteinExistence type="predicted"/>
<keyword evidence="2" id="KW-1185">Reference proteome</keyword>
<comment type="caution">
    <text evidence="1">The sequence shown here is derived from an EMBL/GenBank/DDBJ whole genome shotgun (WGS) entry which is preliminary data.</text>
</comment>
<name>A0ACC2QC25_9NEOP</name>
<dbReference type="EMBL" id="CM056798">
    <property type="protein sequence ID" value="KAJ8711810.1"/>
    <property type="molecule type" value="Genomic_DNA"/>
</dbReference>
<protein>
    <submittedName>
        <fullName evidence="1">Uncharacterized protein</fullName>
    </submittedName>
</protein>